<protein>
    <submittedName>
        <fullName evidence="2">HAD family hydrolase</fullName>
    </submittedName>
</protein>
<dbReference type="KEGG" id="thel:IG193_02755"/>
<name>A0A7L9FI17_9CREN</name>
<dbReference type="RefSeq" id="WP_192819371.1">
    <property type="nucleotide sequence ID" value="NZ_CP062310.1"/>
</dbReference>
<evidence type="ECO:0000313" key="2">
    <source>
        <dbReference type="EMBL" id="QOJ79399.1"/>
    </source>
</evidence>
<dbReference type="EMBL" id="CP062310">
    <property type="protein sequence ID" value="QOJ79399.1"/>
    <property type="molecule type" value="Genomic_DNA"/>
</dbReference>
<dbReference type="SFLD" id="SFLDG01129">
    <property type="entry name" value="C1.5:_HAD__Beta-PGM__Phosphata"/>
    <property type="match status" value="1"/>
</dbReference>
<dbReference type="CDD" id="cd01427">
    <property type="entry name" value="HAD_like"/>
    <property type="match status" value="1"/>
</dbReference>
<dbReference type="AlphaFoldDB" id="A0A7L9FI17"/>
<reference evidence="2 3" key="1">
    <citation type="submission" date="2020-10" db="EMBL/GenBank/DDBJ databases">
        <title>Thermofilum lucidum 3507LT sp. nov. a novel member of Thermofilaceae family isolated from Chile hot spring, and proposal of description order Thermofilales.</title>
        <authorList>
            <person name="Zayulina K.S."/>
            <person name="Elcheninov A.G."/>
            <person name="Toshchakov S.V."/>
            <person name="Kublanov I.V."/>
        </authorList>
    </citation>
    <scope>NUCLEOTIDE SEQUENCE [LARGE SCALE GENOMIC DNA]</scope>
    <source>
        <strain evidence="2 3">3507LT</strain>
    </source>
</reference>
<dbReference type="GO" id="GO:0005829">
    <property type="term" value="C:cytosol"/>
    <property type="evidence" value="ECO:0007669"/>
    <property type="project" value="TreeGrafter"/>
</dbReference>
<dbReference type="FunCoup" id="A0A7L9FI17">
    <property type="interactions" value="22"/>
</dbReference>
<dbReference type="InterPro" id="IPR023214">
    <property type="entry name" value="HAD_sf"/>
</dbReference>
<dbReference type="GO" id="GO:0008967">
    <property type="term" value="F:phosphoglycolate phosphatase activity"/>
    <property type="evidence" value="ECO:0007669"/>
    <property type="project" value="TreeGrafter"/>
</dbReference>
<dbReference type="NCBIfam" id="TIGR01549">
    <property type="entry name" value="HAD-SF-IA-v1"/>
    <property type="match status" value="1"/>
</dbReference>
<dbReference type="NCBIfam" id="TIGR01509">
    <property type="entry name" value="HAD-SF-IA-v3"/>
    <property type="match status" value="1"/>
</dbReference>
<dbReference type="InterPro" id="IPR050155">
    <property type="entry name" value="HAD-like_hydrolase_sf"/>
</dbReference>
<proteinExistence type="inferred from homology"/>
<evidence type="ECO:0000313" key="3">
    <source>
        <dbReference type="Proteomes" id="UP000594121"/>
    </source>
</evidence>
<dbReference type="Proteomes" id="UP000594121">
    <property type="component" value="Chromosome"/>
</dbReference>
<organism evidence="2 3">
    <name type="scientific">Infirmifilum lucidum</name>
    <dbReference type="NCBI Taxonomy" id="2776706"/>
    <lineage>
        <taxon>Archaea</taxon>
        <taxon>Thermoproteota</taxon>
        <taxon>Thermoprotei</taxon>
        <taxon>Thermofilales</taxon>
        <taxon>Thermofilaceae</taxon>
        <taxon>Infirmifilum</taxon>
    </lineage>
</organism>
<keyword evidence="3" id="KW-1185">Reference proteome</keyword>
<dbReference type="PANTHER" id="PTHR43434">
    <property type="entry name" value="PHOSPHOGLYCOLATE PHOSPHATASE"/>
    <property type="match status" value="1"/>
</dbReference>
<dbReference type="GeneID" id="59148781"/>
<dbReference type="Gene3D" id="3.40.50.1000">
    <property type="entry name" value="HAD superfamily/HAD-like"/>
    <property type="match status" value="1"/>
</dbReference>
<dbReference type="InterPro" id="IPR006439">
    <property type="entry name" value="HAD-SF_hydro_IA"/>
</dbReference>
<comment type="similarity">
    <text evidence="1">Belongs to the HAD-like hydrolase superfamily.</text>
</comment>
<dbReference type="SUPFAM" id="SSF56784">
    <property type="entry name" value="HAD-like"/>
    <property type="match status" value="1"/>
</dbReference>
<accession>A0A7L9FI17</accession>
<keyword evidence="2" id="KW-0378">Hydrolase</keyword>
<evidence type="ECO:0000256" key="1">
    <source>
        <dbReference type="ARBA" id="ARBA00007958"/>
    </source>
</evidence>
<dbReference type="SFLD" id="SFLDS00003">
    <property type="entry name" value="Haloacid_Dehalogenase"/>
    <property type="match status" value="1"/>
</dbReference>
<dbReference type="Pfam" id="PF00702">
    <property type="entry name" value="Hydrolase"/>
    <property type="match status" value="1"/>
</dbReference>
<dbReference type="PANTHER" id="PTHR43434:SF1">
    <property type="entry name" value="PHOSPHOGLYCOLATE PHOSPHATASE"/>
    <property type="match status" value="1"/>
</dbReference>
<gene>
    <name evidence="2" type="ORF">IG193_02755</name>
</gene>
<dbReference type="InParanoid" id="A0A7L9FI17"/>
<dbReference type="GO" id="GO:0006281">
    <property type="term" value="P:DNA repair"/>
    <property type="evidence" value="ECO:0007669"/>
    <property type="project" value="TreeGrafter"/>
</dbReference>
<dbReference type="InterPro" id="IPR036412">
    <property type="entry name" value="HAD-like_sf"/>
</dbReference>
<sequence length="237" mass="26579">MERGLLLDLWGTLFWPRLPLEEYHLMRAKMILRALDQDELSFDAVYKAYMDARRLADKIRNTTLHEVDVIGEAIILLDKLGIEPTGDLLRELEEAYLHPFVTQLELAPGAVELIRTAREHGFRVILASNTISGRHARILLMEKGVLGLFDYLAFSNEIGFRKPHPKFFSVIVHQTGISPSRSVFVGDEEGDIAGARAFGMKTVAFTGFHEYNGGVAPDYFAKSMSEVAEIIKVLSSA</sequence>